<dbReference type="SUPFAM" id="SSF54495">
    <property type="entry name" value="UBC-like"/>
    <property type="match status" value="1"/>
</dbReference>
<reference evidence="2" key="1">
    <citation type="submission" date="2022-08" db="UniProtKB">
        <authorList>
            <consortium name="EnsemblMetazoa"/>
        </authorList>
    </citation>
    <scope>IDENTIFICATION</scope>
    <source>
        <strain evidence="2">05x7-T-G4-1.051#20</strain>
    </source>
</reference>
<dbReference type="InterPro" id="IPR008883">
    <property type="entry name" value="UEV_N"/>
</dbReference>
<dbReference type="GO" id="GO:0000813">
    <property type="term" value="C:ESCRT I complex"/>
    <property type="evidence" value="ECO:0007669"/>
    <property type="project" value="TreeGrafter"/>
</dbReference>
<dbReference type="PROSITE" id="PS51322">
    <property type="entry name" value="UEV"/>
    <property type="match status" value="1"/>
</dbReference>
<keyword evidence="3" id="KW-1185">Reference proteome</keyword>
<dbReference type="CDD" id="cd11685">
    <property type="entry name" value="UEV_TSG101-like"/>
    <property type="match status" value="1"/>
</dbReference>
<dbReference type="GO" id="GO:0008333">
    <property type="term" value="P:endosome to lysosome transport"/>
    <property type="evidence" value="ECO:0007669"/>
    <property type="project" value="TreeGrafter"/>
</dbReference>
<dbReference type="AlphaFoldDB" id="A0A8W8JJK4"/>
<dbReference type="OrthoDB" id="306304at2759"/>
<name>A0A8W8JJK4_MAGGI</name>
<evidence type="ECO:0000259" key="1">
    <source>
        <dbReference type="PROSITE" id="PS51322"/>
    </source>
</evidence>
<dbReference type="EnsemblMetazoa" id="G19733.1">
    <property type="protein sequence ID" value="G19733.1:cds"/>
    <property type="gene ID" value="G19733"/>
</dbReference>
<accession>A0A8W8JJK4</accession>
<dbReference type="PANTHER" id="PTHR23306">
    <property type="entry name" value="TUMOR SUSCEPTIBILITY GENE 101 PROTEIN-RELATED"/>
    <property type="match status" value="1"/>
</dbReference>
<dbReference type="InterPro" id="IPR052070">
    <property type="entry name" value="ESCRT-I_UEV_domain"/>
</dbReference>
<protein>
    <recommendedName>
        <fullName evidence="1">UEV domain-containing protein</fullName>
    </recommendedName>
</protein>
<dbReference type="GO" id="GO:0015031">
    <property type="term" value="P:protein transport"/>
    <property type="evidence" value="ECO:0007669"/>
    <property type="project" value="InterPro"/>
</dbReference>
<dbReference type="InterPro" id="IPR016135">
    <property type="entry name" value="UBQ-conjugating_enzyme/RWD"/>
</dbReference>
<dbReference type="Proteomes" id="UP000005408">
    <property type="component" value="Unassembled WGS sequence"/>
</dbReference>
<dbReference type="GO" id="GO:0043130">
    <property type="term" value="F:ubiquitin binding"/>
    <property type="evidence" value="ECO:0007669"/>
    <property type="project" value="TreeGrafter"/>
</dbReference>
<sequence>MTSADQILKDALSKYKYADIARRDVTNAISQFKDLLPSLDSFLFNDGNRKELLILQGTIPVTFKGSIYNIPIGIWILDTHPYNPPMVFIKPTSTMPIKPGRNVDTNGKVDLPYLRDWRYPQSDLLGLIQILILVFGEEPPIVCKPQQLDQSYTPRLYPSSSSSTSSIPYLPYPTTFRYPVSTSQFANSGPGQYHVSAPQCDTSEAKTPTSMKGFDLGTFQQTMRRFALDEFVKILVEHGVDCLETFCSMTESD</sequence>
<dbReference type="PANTHER" id="PTHR23306:SF3">
    <property type="entry name" value="TUMOR SUPPRESSOR PROTEIN 101"/>
    <property type="match status" value="1"/>
</dbReference>
<dbReference type="Gene3D" id="3.10.110.10">
    <property type="entry name" value="Ubiquitin Conjugating Enzyme"/>
    <property type="match status" value="1"/>
</dbReference>
<feature type="domain" description="UEV" evidence="1">
    <location>
        <begin position="2"/>
        <end position="145"/>
    </location>
</feature>
<evidence type="ECO:0000313" key="3">
    <source>
        <dbReference type="Proteomes" id="UP000005408"/>
    </source>
</evidence>
<dbReference type="Pfam" id="PF05743">
    <property type="entry name" value="UEV"/>
    <property type="match status" value="1"/>
</dbReference>
<proteinExistence type="predicted"/>
<organism evidence="2 3">
    <name type="scientific">Magallana gigas</name>
    <name type="common">Pacific oyster</name>
    <name type="synonym">Crassostrea gigas</name>
    <dbReference type="NCBI Taxonomy" id="29159"/>
    <lineage>
        <taxon>Eukaryota</taxon>
        <taxon>Metazoa</taxon>
        <taxon>Spiralia</taxon>
        <taxon>Lophotrochozoa</taxon>
        <taxon>Mollusca</taxon>
        <taxon>Bivalvia</taxon>
        <taxon>Autobranchia</taxon>
        <taxon>Pteriomorphia</taxon>
        <taxon>Ostreida</taxon>
        <taxon>Ostreoidea</taxon>
        <taxon>Ostreidae</taxon>
        <taxon>Magallana</taxon>
    </lineage>
</organism>
<evidence type="ECO:0000313" key="2">
    <source>
        <dbReference type="EnsemblMetazoa" id="G19733.1:cds"/>
    </source>
</evidence>